<dbReference type="OrthoDB" id="7984201at2759"/>
<accession>K2SPT1</accession>
<dbReference type="InParanoid" id="K2SPT1"/>
<gene>
    <name evidence="2" type="ORF">MPH_03996</name>
</gene>
<dbReference type="VEuPathDB" id="FungiDB:MPH_03996"/>
<feature type="region of interest" description="Disordered" evidence="1">
    <location>
        <begin position="1"/>
        <end position="88"/>
    </location>
</feature>
<dbReference type="Proteomes" id="UP000007129">
    <property type="component" value="Unassembled WGS sequence"/>
</dbReference>
<evidence type="ECO:0000256" key="1">
    <source>
        <dbReference type="SAM" id="MobiDB-lite"/>
    </source>
</evidence>
<name>K2SPT1_MACPH</name>
<comment type="caution">
    <text evidence="2">The sequence shown here is derived from an EMBL/GenBank/DDBJ whole genome shotgun (WGS) entry which is preliminary data.</text>
</comment>
<dbReference type="eggNOG" id="ENOG502TFMB">
    <property type="taxonomic scope" value="Eukaryota"/>
</dbReference>
<dbReference type="EMBL" id="AHHD01000177">
    <property type="protein sequence ID" value="EKG18770.1"/>
    <property type="molecule type" value="Genomic_DNA"/>
</dbReference>
<dbReference type="HOGENOM" id="CLU_934051_0_0_1"/>
<reference evidence="2 3" key="1">
    <citation type="journal article" date="2012" name="BMC Genomics">
        <title>Tools to kill: Genome of one of the most destructive plant pathogenic fungi Macrophomina phaseolina.</title>
        <authorList>
            <person name="Islam M.S."/>
            <person name="Haque M.S."/>
            <person name="Islam M.M."/>
            <person name="Emdad E.M."/>
            <person name="Halim A."/>
            <person name="Hossen Q.M.M."/>
            <person name="Hossain M.Z."/>
            <person name="Ahmed B."/>
            <person name="Rahim S."/>
            <person name="Rahman M.S."/>
            <person name="Alam M.M."/>
            <person name="Hou S."/>
            <person name="Wan X."/>
            <person name="Saito J.A."/>
            <person name="Alam M."/>
        </authorList>
    </citation>
    <scope>NUCLEOTIDE SEQUENCE [LARGE SCALE GENOMIC DNA]</scope>
    <source>
        <strain evidence="2 3">MS6</strain>
    </source>
</reference>
<evidence type="ECO:0000313" key="3">
    <source>
        <dbReference type="Proteomes" id="UP000007129"/>
    </source>
</evidence>
<organism evidence="2 3">
    <name type="scientific">Macrophomina phaseolina (strain MS6)</name>
    <name type="common">Charcoal rot fungus</name>
    <dbReference type="NCBI Taxonomy" id="1126212"/>
    <lineage>
        <taxon>Eukaryota</taxon>
        <taxon>Fungi</taxon>
        <taxon>Dikarya</taxon>
        <taxon>Ascomycota</taxon>
        <taxon>Pezizomycotina</taxon>
        <taxon>Dothideomycetes</taxon>
        <taxon>Dothideomycetes incertae sedis</taxon>
        <taxon>Botryosphaeriales</taxon>
        <taxon>Botryosphaeriaceae</taxon>
        <taxon>Macrophomina</taxon>
    </lineage>
</organism>
<proteinExistence type="predicted"/>
<evidence type="ECO:0000313" key="2">
    <source>
        <dbReference type="EMBL" id="EKG18770.1"/>
    </source>
</evidence>
<protein>
    <submittedName>
        <fullName evidence="2">Uncharacterized protein</fullName>
    </submittedName>
</protein>
<feature type="compositionally biased region" description="Low complexity" evidence="1">
    <location>
        <begin position="42"/>
        <end position="72"/>
    </location>
</feature>
<sequence length="298" mass="33345">MLSRILTRSLPPARPAPATVSRSLSSRSARARRRQPITVRGTSKPTTTTSSSPLDDILSPRPRQSPSSSSHLLDNDDPLNLKGTRPEPPAIRFFEQDVSQIGESAPRPVSAQRIAADERTAEQLWSKISKLEREIQQLERDDELEATVMRLRAVERDRVGAADVEMLADADPAAVRAELDGLRIAAPEGRGGGGEEGVALERLNNCLRHAYLATDKRKRVVVRSELWKMYKRAKMRVPDMLAWIPRPAWDILFYSQAVRWKSNEKREEHMRELLADMRSVGLEGPPTPPPDGKVLDAD</sequence>
<dbReference type="AlphaFoldDB" id="K2SPT1"/>
<feature type="region of interest" description="Disordered" evidence="1">
    <location>
        <begin position="278"/>
        <end position="298"/>
    </location>
</feature>